<reference evidence="4 5" key="1">
    <citation type="submission" date="2025-05" db="UniProtKB">
        <authorList>
            <consortium name="RefSeq"/>
        </authorList>
    </citation>
    <scope>IDENTIFICATION</scope>
    <source>
        <tissue evidence="4 5">Leaf</tissue>
    </source>
</reference>
<feature type="transmembrane region" description="Helical" evidence="2">
    <location>
        <begin position="7"/>
        <end position="26"/>
    </location>
</feature>
<dbReference type="RefSeq" id="XP_030544773.2">
    <property type="nucleotide sequence ID" value="XM_030688913.2"/>
</dbReference>
<feature type="transmembrane region" description="Helical" evidence="2">
    <location>
        <begin position="32"/>
        <end position="57"/>
    </location>
</feature>
<dbReference type="AlphaFoldDB" id="A0A8B8QEZ5"/>
<dbReference type="PANTHER" id="PTHR31133">
    <property type="entry name" value="MEMBRANE PROTEIN"/>
    <property type="match status" value="1"/>
</dbReference>
<feature type="transmembrane region" description="Helical" evidence="2">
    <location>
        <begin position="227"/>
        <end position="248"/>
    </location>
</feature>
<proteinExistence type="predicted"/>
<protein>
    <submittedName>
        <fullName evidence="4 5">Uncharacterized membrane protein At3g27390-like</fullName>
    </submittedName>
</protein>
<feature type="transmembrane region" description="Helical" evidence="2">
    <location>
        <begin position="180"/>
        <end position="206"/>
    </location>
</feature>
<dbReference type="RefSeq" id="XP_030544772.2">
    <property type="nucleotide sequence ID" value="XM_030688912.2"/>
</dbReference>
<evidence type="ECO:0000256" key="2">
    <source>
        <dbReference type="SAM" id="Phobius"/>
    </source>
</evidence>
<evidence type="ECO:0000313" key="3">
    <source>
        <dbReference type="Proteomes" id="UP000827889"/>
    </source>
</evidence>
<keyword evidence="2" id="KW-0812">Transmembrane</keyword>
<dbReference type="InterPro" id="IPR040229">
    <property type="entry name" value="At3g27390-like"/>
</dbReference>
<feature type="region of interest" description="Disordered" evidence="1">
    <location>
        <begin position="311"/>
        <end position="337"/>
    </location>
</feature>
<feature type="transmembrane region" description="Helical" evidence="2">
    <location>
        <begin position="78"/>
        <end position="109"/>
    </location>
</feature>
<dbReference type="Proteomes" id="UP000827889">
    <property type="component" value="Chromosome 11"/>
</dbReference>
<keyword evidence="2" id="KW-0472">Membrane</keyword>
<evidence type="ECO:0000313" key="4">
    <source>
        <dbReference type="RefSeq" id="XP_030544772.2"/>
    </source>
</evidence>
<evidence type="ECO:0000256" key="1">
    <source>
        <dbReference type="SAM" id="MobiDB-lite"/>
    </source>
</evidence>
<organism evidence="3 4">
    <name type="scientific">Rhodamnia argentea</name>
    <dbReference type="NCBI Taxonomy" id="178133"/>
    <lineage>
        <taxon>Eukaryota</taxon>
        <taxon>Viridiplantae</taxon>
        <taxon>Streptophyta</taxon>
        <taxon>Embryophyta</taxon>
        <taxon>Tracheophyta</taxon>
        <taxon>Spermatophyta</taxon>
        <taxon>Magnoliopsida</taxon>
        <taxon>eudicotyledons</taxon>
        <taxon>Gunneridae</taxon>
        <taxon>Pentapetalae</taxon>
        <taxon>rosids</taxon>
        <taxon>malvids</taxon>
        <taxon>Myrtales</taxon>
        <taxon>Myrtaceae</taxon>
        <taxon>Myrtoideae</taxon>
        <taxon>Myrteae</taxon>
        <taxon>Australasian group</taxon>
        <taxon>Rhodamnia</taxon>
    </lineage>
</organism>
<gene>
    <name evidence="4 5" type="primary">LOC115751160</name>
</gene>
<keyword evidence="2" id="KW-1133">Transmembrane helix</keyword>
<sequence length="587" mass="65246">MEPPRGALAKIWNFICFLPYFIGLLLLGNIKGVIICPLACLIITIGNSAIVLGLWPLHCFWTCYCILRSKQLGPVLKLVLILCMPIPMILWPVVGIAGSVVGGIAYGFLSPIFATFDAVGEGKTDEFFHCFYDGTWSTVKGSFTVVRDFMDVCFHSYLSYMDDIQHQEPAVGKYHEIRLLYLPGAVIIGVLGFMVDMLIISLIALYKSPYMFFKGWHRLFHDLIGREGPFLETICVPFAGLAIILWPLAVVGAVLASMLSSIFIGAFAGVIVYQESSFWLGLCYVVASLAIYDEYSNDILDMREGSCFPRPNYRRKEAGPPKTSSTATSLSQPASFKRPPAHAVSLKDTIIELKPLEFLDGLFDECQHYGESMVSEGLITPRDFEDAKASRGSGVISIGLPTYCLLQVLLCSVKANSMGILLRDNTEVTSTNRPKDAIFDWFFNPLLIIKDQIRAEHLNVAEEDYLCKLVLLSADPERFKTSYVGPPPEPERKRAELEALARRLRGITKSISRYPTFRRRFDTLVKRLSEDLAKRNIGSKSSGGSQSISRSKSAFVRIFSQKSFKGEKANDGSVQESQPAPRDVGIA</sequence>
<accession>A0A8B8QEZ5</accession>
<feature type="transmembrane region" description="Helical" evidence="2">
    <location>
        <begin position="254"/>
        <end position="273"/>
    </location>
</feature>
<feature type="region of interest" description="Disordered" evidence="1">
    <location>
        <begin position="566"/>
        <end position="587"/>
    </location>
</feature>
<dbReference type="KEGG" id="rarg:115751160"/>
<feature type="compositionally biased region" description="Polar residues" evidence="1">
    <location>
        <begin position="322"/>
        <end position="334"/>
    </location>
</feature>
<dbReference type="PANTHER" id="PTHR31133:SF3">
    <property type="entry name" value="TRANSMEMBRANE PROTEIN"/>
    <property type="match status" value="1"/>
</dbReference>
<keyword evidence="3" id="KW-1185">Reference proteome</keyword>
<dbReference type="GeneID" id="115751160"/>
<name>A0A8B8QEZ5_9MYRT</name>
<evidence type="ECO:0000313" key="5">
    <source>
        <dbReference type="RefSeq" id="XP_030544773.2"/>
    </source>
</evidence>